<reference evidence="2" key="1">
    <citation type="submission" date="2019-10" db="EMBL/GenBank/DDBJ databases">
        <title>Draft genome sequece of Microseira wollei NIES-4236.</title>
        <authorList>
            <person name="Yamaguchi H."/>
            <person name="Suzuki S."/>
            <person name="Kawachi M."/>
        </authorList>
    </citation>
    <scope>NUCLEOTIDE SEQUENCE</scope>
    <source>
        <strain evidence="2">NIES-4236</strain>
    </source>
</reference>
<feature type="domain" description="Filamentous haemagglutinin FhaB/tRNA nuclease CdiA-like TPS" evidence="1">
    <location>
        <begin position="2"/>
        <end position="163"/>
    </location>
</feature>
<dbReference type="InterPro" id="IPR011050">
    <property type="entry name" value="Pectin_lyase_fold/virulence"/>
</dbReference>
<sequence length="778" mass="80209">MTRVTGGNLSNIDGLIRANGTANLFLLNPNGIIFGSNARLRIGGSFLATTATGFVFPNNYQFSATNPAPPLLTINVPIGLQFGNNPGIIEVRDAILRVPTLTSLALIGGNIVIENGTLFAPESRIELGSVASAGLVDINSIAPLRLSFTASVTRGDILLNNEAFLPATSILGGASIAINTRHLEMRQASGLFTGVEGFGTTEITGGNIDINATVFVQSTQGSDIRNNTRVVNGNSGNINIIAQSLLLSNNAVVSTSTVAEGNAGKIAIALNDTLSLDGDSAIVSTLGREGVGNGGESEITGRLISVSNESQISSRTRGVGNAGNIRINALDTVIVNGFIPDIESSRGLSARIESGVNQGAQGNGGNIEINTGSLVVTNGAVINAGTNGNGSGGTIRIVARDRLLIDAGISWSQFGNPTGIFTTLEPEKDNLNADLRGGNIEIDTGSLSINNGANLSTSTFGRGNAGNIIIKASDRISLDGAFRVETLFDSFVQSSGVATRVGSTGIGDGGDIDITAGSLSVTNGAELIASTSNRGNAGTIRVNVQDSAIFDGSFEGKPSQASTQVEFGALGNARVIELRARSLSLTNGDRLSVTGEGVGDAGNIIVRADAVRLDNNAALCADTVGDQGNINLRSNSLILRRNSTITTNATGSNNIGGNIIIDSDAIAALENGDITANSTDFRGGKVTIDTQGILGTQFRQEETSISDITATGANSELSGTVAINTPDIDPSAGLIALPENVVDITGLVDQQCSRQARRRAFHRVPMNPSVLTPFWLIW</sequence>
<keyword evidence="3" id="KW-1185">Reference proteome</keyword>
<organism evidence="2 3">
    <name type="scientific">Microseira wollei NIES-4236</name>
    <dbReference type="NCBI Taxonomy" id="2530354"/>
    <lineage>
        <taxon>Bacteria</taxon>
        <taxon>Bacillati</taxon>
        <taxon>Cyanobacteriota</taxon>
        <taxon>Cyanophyceae</taxon>
        <taxon>Oscillatoriophycideae</taxon>
        <taxon>Aerosakkonematales</taxon>
        <taxon>Aerosakkonemataceae</taxon>
        <taxon>Microseira</taxon>
    </lineage>
</organism>
<dbReference type="SUPFAM" id="SSF51126">
    <property type="entry name" value="Pectin lyase-like"/>
    <property type="match status" value="4"/>
</dbReference>
<evidence type="ECO:0000313" key="3">
    <source>
        <dbReference type="Proteomes" id="UP001050975"/>
    </source>
</evidence>
<proteinExistence type="predicted"/>
<dbReference type="Gene3D" id="2.160.20.10">
    <property type="entry name" value="Single-stranded right-handed beta-helix, Pectin lyase-like"/>
    <property type="match status" value="2"/>
</dbReference>
<dbReference type="AlphaFoldDB" id="A0AAV3XM49"/>
<dbReference type="NCBIfam" id="TIGR01901">
    <property type="entry name" value="adhes_NPXG"/>
    <property type="match status" value="1"/>
</dbReference>
<comment type="caution">
    <text evidence="2">The sequence shown here is derived from an EMBL/GenBank/DDBJ whole genome shotgun (WGS) entry which is preliminary data.</text>
</comment>
<dbReference type="Proteomes" id="UP001050975">
    <property type="component" value="Unassembled WGS sequence"/>
</dbReference>
<dbReference type="InterPro" id="IPR008638">
    <property type="entry name" value="FhaB/CdiA-like_TPS"/>
</dbReference>
<dbReference type="Pfam" id="PF05860">
    <property type="entry name" value="TPS"/>
    <property type="match status" value="1"/>
</dbReference>
<accession>A0AAV3XM49</accession>
<evidence type="ECO:0000259" key="1">
    <source>
        <dbReference type="Pfam" id="PF05860"/>
    </source>
</evidence>
<evidence type="ECO:0000313" key="2">
    <source>
        <dbReference type="EMBL" id="GET42726.1"/>
    </source>
</evidence>
<protein>
    <recommendedName>
        <fullName evidence="1">Filamentous haemagglutinin FhaB/tRNA nuclease CdiA-like TPS domain-containing protein</fullName>
    </recommendedName>
</protein>
<name>A0AAV3XM49_9CYAN</name>
<dbReference type="InterPro" id="IPR012334">
    <property type="entry name" value="Pectin_lyas_fold"/>
</dbReference>
<dbReference type="EMBL" id="BLAY01000179">
    <property type="protein sequence ID" value="GET42726.1"/>
    <property type="molecule type" value="Genomic_DNA"/>
</dbReference>
<gene>
    <name evidence="2" type="ORF">MiSe_75440</name>
</gene>